<dbReference type="OrthoDB" id="5925at2759"/>
<feature type="compositionally biased region" description="Acidic residues" evidence="1">
    <location>
        <begin position="1"/>
        <end position="15"/>
    </location>
</feature>
<dbReference type="EMBL" id="KV407454">
    <property type="protein sequence ID" value="KZF26832.1"/>
    <property type="molecule type" value="Genomic_DNA"/>
</dbReference>
<name>A0A165JZX4_XYLHT</name>
<keyword evidence="3" id="KW-1185">Reference proteome</keyword>
<accession>A0A165JZX4</accession>
<proteinExistence type="predicted"/>
<feature type="region of interest" description="Disordered" evidence="1">
    <location>
        <begin position="1"/>
        <end position="21"/>
    </location>
</feature>
<gene>
    <name evidence="2" type="ORF">L228DRAFT_243360</name>
</gene>
<evidence type="ECO:0000313" key="2">
    <source>
        <dbReference type="EMBL" id="KZF26832.1"/>
    </source>
</evidence>
<protein>
    <submittedName>
        <fullName evidence="2">Uncharacterized protein</fullName>
    </submittedName>
</protein>
<organism evidence="2 3">
    <name type="scientific">Xylona heveae (strain CBS 132557 / TC161)</name>
    <dbReference type="NCBI Taxonomy" id="1328760"/>
    <lineage>
        <taxon>Eukaryota</taxon>
        <taxon>Fungi</taxon>
        <taxon>Dikarya</taxon>
        <taxon>Ascomycota</taxon>
        <taxon>Pezizomycotina</taxon>
        <taxon>Xylonomycetes</taxon>
        <taxon>Xylonales</taxon>
        <taxon>Xylonaceae</taxon>
        <taxon>Xylona</taxon>
    </lineage>
</organism>
<evidence type="ECO:0000256" key="1">
    <source>
        <dbReference type="SAM" id="MobiDB-lite"/>
    </source>
</evidence>
<reference evidence="2 3" key="1">
    <citation type="journal article" date="2016" name="Fungal Biol.">
        <title>The genome of Xylona heveae provides a window into fungal endophytism.</title>
        <authorList>
            <person name="Gazis R."/>
            <person name="Kuo A."/>
            <person name="Riley R."/>
            <person name="LaButti K."/>
            <person name="Lipzen A."/>
            <person name="Lin J."/>
            <person name="Amirebrahimi M."/>
            <person name="Hesse C.N."/>
            <person name="Spatafora J.W."/>
            <person name="Henrissat B."/>
            <person name="Hainaut M."/>
            <person name="Grigoriev I.V."/>
            <person name="Hibbett D.S."/>
        </authorList>
    </citation>
    <scope>NUCLEOTIDE SEQUENCE [LARGE SCALE GENOMIC DNA]</scope>
    <source>
        <strain evidence="2 3">TC161</strain>
    </source>
</reference>
<dbReference type="AlphaFoldDB" id="A0A165JZX4"/>
<dbReference type="GeneID" id="28896804"/>
<dbReference type="Proteomes" id="UP000076632">
    <property type="component" value="Unassembled WGS sequence"/>
</dbReference>
<evidence type="ECO:0000313" key="3">
    <source>
        <dbReference type="Proteomes" id="UP000076632"/>
    </source>
</evidence>
<dbReference type="InParanoid" id="A0A165JZX4"/>
<dbReference type="RefSeq" id="XP_018192387.1">
    <property type="nucleotide sequence ID" value="XM_018331667.1"/>
</dbReference>
<sequence>MTVMDEEENEEDQSDDVSPTMAPKAVMTALPNMRLEGIWESLVFGRAISTDLLHCITNMSKVICNLLGKSLAEESESGYQSQE</sequence>